<name>A0A8S5Q5K0_9CAUD</name>
<evidence type="ECO:0000313" key="1">
    <source>
        <dbReference type="EMBL" id="DAE13812.1"/>
    </source>
</evidence>
<dbReference type="EMBL" id="BK015570">
    <property type="protein sequence ID" value="DAE13812.1"/>
    <property type="molecule type" value="Genomic_DNA"/>
</dbReference>
<accession>A0A8S5Q5K0</accession>
<organism evidence="1">
    <name type="scientific">Siphoviridae sp. ctLNL10</name>
    <dbReference type="NCBI Taxonomy" id="2825453"/>
    <lineage>
        <taxon>Viruses</taxon>
        <taxon>Duplodnaviria</taxon>
        <taxon>Heunggongvirae</taxon>
        <taxon>Uroviricota</taxon>
        <taxon>Caudoviricetes</taxon>
    </lineage>
</organism>
<dbReference type="CDD" id="cd08053">
    <property type="entry name" value="Yqbg"/>
    <property type="match status" value="1"/>
</dbReference>
<proteinExistence type="predicted"/>
<protein>
    <submittedName>
        <fullName evidence="1">Head Tail Connector Protein</fullName>
    </submittedName>
</protein>
<sequence>MTTYDFYTGKYYGDIIPEVDFTRYESRAVDDLNDFTFGRLKGKAEYTDKEQKAVCALAEINYQISVAEKATGITASGGGIIKSMSSGGESVSYDVGNNMIYSVLNSNREQSKLKYNAAARYLRGTGLLYAGVD</sequence>
<reference evidence="1" key="1">
    <citation type="journal article" date="2021" name="Proc. Natl. Acad. Sci. U.S.A.">
        <title>A Catalog of Tens of Thousands of Viruses from Human Metagenomes Reveals Hidden Associations with Chronic Diseases.</title>
        <authorList>
            <person name="Tisza M.J."/>
            <person name="Buck C.B."/>
        </authorList>
    </citation>
    <scope>NUCLEOTIDE SEQUENCE</scope>
    <source>
        <strain evidence="1">CtLNL10</strain>
    </source>
</reference>
<dbReference type="InterPro" id="IPR013514">
    <property type="entry name" value="DUF3199_YqbG"/>
</dbReference>